<name>A0AAX6GRQ1_IRIPA</name>
<keyword evidence="13" id="KW-1185">Reference proteome</keyword>
<evidence type="ECO:0000256" key="4">
    <source>
        <dbReference type="ARBA" id="ARBA00022896"/>
    </source>
</evidence>
<keyword evidence="7 9" id="KW-0408">Iron</keyword>
<dbReference type="InterPro" id="IPR026992">
    <property type="entry name" value="DIOX_N"/>
</dbReference>
<evidence type="ECO:0000256" key="10">
    <source>
        <dbReference type="SAM" id="MobiDB-lite"/>
    </source>
</evidence>
<sequence>MSNKSITKTPEELKMSRNEVAPSLPARVESLASIGLASIPTEYVRPEWERDDSLGDALEEVKKAEEGPQIPIVDLKGFDSGDEKERLQCVEGVKAAAAEWGVMHVVNHGIPPELIERVRAAGKGFFDLPVEAKERYANNQSEGKIQGYGSKLANNASGQLEWEDYFFHLIFPPDKVDLSIWPKEPADYSEVMTEFAEKLRVVVTKMLSMLSLGLGLEEDKLEKKLGGMEDLLMQMKINYYPRCPQPELALGVEAHTDVSALSFILHNDVPGLQVFRGGRWVTARLVPRSLVVHVGDALEILSNGRYRSVLHRGLVNREKVRISWAVFCEPPEEKVVLEPLAELVGEGSPAKYPPRTFAQHVRHKLFKKAQDQAGGHTVPEAAESAAATSTE</sequence>
<feature type="compositionally biased region" description="Low complexity" evidence="10">
    <location>
        <begin position="380"/>
        <end position="391"/>
    </location>
</feature>
<gene>
    <name evidence="12" type="ORF">M6B38_348990</name>
</gene>
<reference evidence="12" key="2">
    <citation type="submission" date="2023-04" db="EMBL/GenBank/DDBJ databases">
        <authorList>
            <person name="Bruccoleri R.E."/>
            <person name="Oakeley E.J."/>
            <person name="Faust A.-M."/>
            <person name="Dessus-Babus S."/>
            <person name="Altorfer M."/>
            <person name="Burckhardt D."/>
            <person name="Oertli M."/>
            <person name="Naumann U."/>
            <person name="Petersen F."/>
            <person name="Wong J."/>
        </authorList>
    </citation>
    <scope>NUCLEOTIDE SEQUENCE</scope>
    <source>
        <strain evidence="12">GSM-AAB239-AS_SAM_17_03QT</strain>
        <tissue evidence="12">Leaf</tissue>
    </source>
</reference>
<dbReference type="InterPro" id="IPR027443">
    <property type="entry name" value="IPNS-like_sf"/>
</dbReference>
<dbReference type="GO" id="GO:0051213">
    <property type="term" value="F:dioxygenase activity"/>
    <property type="evidence" value="ECO:0007669"/>
    <property type="project" value="UniProtKB-KW"/>
</dbReference>
<protein>
    <submittedName>
        <fullName evidence="12">Leucoanthocyanidin dioxygenase-like</fullName>
    </submittedName>
</protein>
<keyword evidence="6 9" id="KW-0560">Oxidoreductase</keyword>
<evidence type="ECO:0000256" key="6">
    <source>
        <dbReference type="ARBA" id="ARBA00023002"/>
    </source>
</evidence>
<dbReference type="GO" id="GO:0046148">
    <property type="term" value="P:pigment biosynthetic process"/>
    <property type="evidence" value="ECO:0007669"/>
    <property type="project" value="UniProtKB-ARBA"/>
</dbReference>
<dbReference type="PANTHER" id="PTHR47990">
    <property type="entry name" value="2-OXOGLUTARATE (2OG) AND FE(II)-DEPENDENT OXYGENASE SUPERFAMILY PROTEIN-RELATED"/>
    <property type="match status" value="1"/>
</dbReference>
<dbReference type="EMBL" id="JANAVB010016797">
    <property type="protein sequence ID" value="KAJ6831449.1"/>
    <property type="molecule type" value="Genomic_DNA"/>
</dbReference>
<dbReference type="Pfam" id="PF14226">
    <property type="entry name" value="DIOX_N"/>
    <property type="match status" value="1"/>
</dbReference>
<dbReference type="InterPro" id="IPR005123">
    <property type="entry name" value="Oxoglu/Fe-dep_dioxygenase_dom"/>
</dbReference>
<feature type="domain" description="Fe2OG dioxygenase" evidence="11">
    <location>
        <begin position="231"/>
        <end position="330"/>
    </location>
</feature>
<accession>A0AAX6GRQ1</accession>
<feature type="region of interest" description="Disordered" evidence="10">
    <location>
        <begin position="1"/>
        <end position="20"/>
    </location>
</feature>
<evidence type="ECO:0000256" key="9">
    <source>
        <dbReference type="RuleBase" id="RU003682"/>
    </source>
</evidence>
<dbReference type="GO" id="GO:0031418">
    <property type="term" value="F:L-ascorbic acid binding"/>
    <property type="evidence" value="ECO:0007669"/>
    <property type="project" value="UniProtKB-KW"/>
</dbReference>
<comment type="caution">
    <text evidence="12">The sequence shown here is derived from an EMBL/GenBank/DDBJ whole genome shotgun (WGS) entry which is preliminary data.</text>
</comment>
<dbReference type="InterPro" id="IPR050231">
    <property type="entry name" value="Iron_ascorbate_oxido_reductase"/>
</dbReference>
<organism evidence="12 13">
    <name type="scientific">Iris pallida</name>
    <name type="common">Sweet iris</name>
    <dbReference type="NCBI Taxonomy" id="29817"/>
    <lineage>
        <taxon>Eukaryota</taxon>
        <taxon>Viridiplantae</taxon>
        <taxon>Streptophyta</taxon>
        <taxon>Embryophyta</taxon>
        <taxon>Tracheophyta</taxon>
        <taxon>Spermatophyta</taxon>
        <taxon>Magnoliopsida</taxon>
        <taxon>Liliopsida</taxon>
        <taxon>Asparagales</taxon>
        <taxon>Iridaceae</taxon>
        <taxon>Iridoideae</taxon>
        <taxon>Irideae</taxon>
        <taxon>Iris</taxon>
    </lineage>
</organism>
<evidence type="ECO:0000259" key="11">
    <source>
        <dbReference type="PROSITE" id="PS51471"/>
    </source>
</evidence>
<dbReference type="SUPFAM" id="SSF51197">
    <property type="entry name" value="Clavaminate synthase-like"/>
    <property type="match status" value="1"/>
</dbReference>
<evidence type="ECO:0000256" key="1">
    <source>
        <dbReference type="ARBA" id="ARBA00001961"/>
    </source>
</evidence>
<dbReference type="Proteomes" id="UP001140949">
    <property type="component" value="Unassembled WGS sequence"/>
</dbReference>
<dbReference type="InterPro" id="IPR044861">
    <property type="entry name" value="IPNS-like_FE2OG_OXY"/>
</dbReference>
<dbReference type="FunFam" id="2.60.120.330:FF:000009">
    <property type="entry name" value="Flavonol synthase"/>
    <property type="match status" value="1"/>
</dbReference>
<dbReference type="AlphaFoldDB" id="A0AAX6GRQ1"/>
<evidence type="ECO:0000313" key="12">
    <source>
        <dbReference type="EMBL" id="KAJ6831449.1"/>
    </source>
</evidence>
<keyword evidence="3 9" id="KW-0479">Metal-binding</keyword>
<feature type="region of interest" description="Disordered" evidence="10">
    <location>
        <begin position="369"/>
        <end position="391"/>
    </location>
</feature>
<dbReference type="Pfam" id="PF03171">
    <property type="entry name" value="2OG-FeII_Oxy"/>
    <property type="match status" value="1"/>
</dbReference>
<evidence type="ECO:0000256" key="5">
    <source>
        <dbReference type="ARBA" id="ARBA00022964"/>
    </source>
</evidence>
<dbReference type="Gene3D" id="2.60.120.330">
    <property type="entry name" value="B-lactam Antibiotic, Isopenicillin N Synthase, Chain"/>
    <property type="match status" value="1"/>
</dbReference>
<evidence type="ECO:0000256" key="2">
    <source>
        <dbReference type="ARBA" id="ARBA00008056"/>
    </source>
</evidence>
<dbReference type="GO" id="GO:0046872">
    <property type="term" value="F:metal ion binding"/>
    <property type="evidence" value="ECO:0007669"/>
    <property type="project" value="UniProtKB-KW"/>
</dbReference>
<proteinExistence type="inferred from homology"/>
<keyword evidence="4" id="KW-0847">Vitamin C</keyword>
<keyword evidence="8" id="KW-0284">Flavonoid biosynthesis</keyword>
<comment type="similarity">
    <text evidence="2 9">Belongs to the iron/ascorbate-dependent oxidoreductase family.</text>
</comment>
<evidence type="ECO:0000256" key="7">
    <source>
        <dbReference type="ARBA" id="ARBA00023004"/>
    </source>
</evidence>
<dbReference type="GO" id="GO:0009813">
    <property type="term" value="P:flavonoid biosynthetic process"/>
    <property type="evidence" value="ECO:0007669"/>
    <property type="project" value="UniProtKB-KW"/>
</dbReference>
<comment type="cofactor">
    <cofactor evidence="1">
        <name>L-ascorbate</name>
        <dbReference type="ChEBI" id="CHEBI:38290"/>
    </cofactor>
</comment>
<evidence type="ECO:0000313" key="13">
    <source>
        <dbReference type="Proteomes" id="UP001140949"/>
    </source>
</evidence>
<keyword evidence="5 12" id="KW-0223">Dioxygenase</keyword>
<dbReference type="PROSITE" id="PS51471">
    <property type="entry name" value="FE2OG_OXY"/>
    <property type="match status" value="1"/>
</dbReference>
<reference evidence="12" key="1">
    <citation type="journal article" date="2023" name="GigaByte">
        <title>Genome assembly of the bearded iris, Iris pallida Lam.</title>
        <authorList>
            <person name="Bruccoleri R.E."/>
            <person name="Oakeley E.J."/>
            <person name="Faust A.M.E."/>
            <person name="Altorfer M."/>
            <person name="Dessus-Babus S."/>
            <person name="Burckhardt D."/>
            <person name="Oertli M."/>
            <person name="Naumann U."/>
            <person name="Petersen F."/>
            <person name="Wong J."/>
        </authorList>
    </citation>
    <scope>NUCLEOTIDE SEQUENCE</scope>
    <source>
        <strain evidence="12">GSM-AAB239-AS_SAM_17_03QT</strain>
    </source>
</reference>
<evidence type="ECO:0000256" key="3">
    <source>
        <dbReference type="ARBA" id="ARBA00022723"/>
    </source>
</evidence>
<evidence type="ECO:0000256" key="8">
    <source>
        <dbReference type="ARBA" id="ARBA00023241"/>
    </source>
</evidence>